<dbReference type="InterPro" id="IPR012675">
    <property type="entry name" value="Beta-grasp_dom_sf"/>
</dbReference>
<dbReference type="PANTHER" id="PTHR23426:SF35">
    <property type="entry name" value="2FE-2S FERREDOXIN-LIKE SUPERFAMILY PROTEIN"/>
    <property type="match status" value="1"/>
</dbReference>
<dbReference type="SUPFAM" id="SSF54292">
    <property type="entry name" value="2Fe-2S ferredoxin-like"/>
    <property type="match status" value="1"/>
</dbReference>
<evidence type="ECO:0000256" key="3">
    <source>
        <dbReference type="ARBA" id="ARBA00023004"/>
    </source>
</evidence>
<evidence type="ECO:0000256" key="4">
    <source>
        <dbReference type="ARBA" id="ARBA00023014"/>
    </source>
</evidence>
<dbReference type="AlphaFoldDB" id="A0AAW0LBA1"/>
<reference evidence="5 6" key="1">
    <citation type="journal article" date="2018" name="Sci. Data">
        <title>The draft genome sequence of cork oak.</title>
        <authorList>
            <person name="Ramos A.M."/>
            <person name="Usie A."/>
            <person name="Barbosa P."/>
            <person name="Barros P.M."/>
            <person name="Capote T."/>
            <person name="Chaves I."/>
            <person name="Simoes F."/>
            <person name="Abreu I."/>
            <person name="Carrasquinho I."/>
            <person name="Faro C."/>
            <person name="Guimaraes J.B."/>
            <person name="Mendonca D."/>
            <person name="Nobrega F."/>
            <person name="Rodrigues L."/>
            <person name="Saibo N.J.M."/>
            <person name="Varela M.C."/>
            <person name="Egas C."/>
            <person name="Matos J."/>
            <person name="Miguel C.M."/>
            <person name="Oliveira M.M."/>
            <person name="Ricardo C.P."/>
            <person name="Goncalves S."/>
        </authorList>
    </citation>
    <scope>NUCLEOTIDE SEQUENCE [LARGE SCALE GENOMIC DNA]</scope>
    <source>
        <strain evidence="6">cv. HL8</strain>
    </source>
</reference>
<dbReference type="GO" id="GO:0051537">
    <property type="term" value="F:2 iron, 2 sulfur cluster binding"/>
    <property type="evidence" value="ECO:0007669"/>
    <property type="project" value="UniProtKB-KW"/>
</dbReference>
<proteinExistence type="predicted"/>
<evidence type="ECO:0000256" key="2">
    <source>
        <dbReference type="ARBA" id="ARBA00022723"/>
    </source>
</evidence>
<comment type="caution">
    <text evidence="5">The sequence shown here is derived from an EMBL/GenBank/DDBJ whole genome shotgun (WGS) entry which is preliminary data.</text>
</comment>
<dbReference type="GO" id="GO:0005739">
    <property type="term" value="C:mitochondrion"/>
    <property type="evidence" value="ECO:0007669"/>
    <property type="project" value="TreeGrafter"/>
</dbReference>
<keyword evidence="6" id="KW-1185">Reference proteome</keyword>
<accession>A0AAW0LBA1</accession>
<dbReference type="InterPro" id="IPR001055">
    <property type="entry name" value="Adrenodoxin-like"/>
</dbReference>
<dbReference type="GO" id="GO:0009055">
    <property type="term" value="F:electron transfer activity"/>
    <property type="evidence" value="ECO:0007669"/>
    <property type="project" value="TreeGrafter"/>
</dbReference>
<dbReference type="EMBL" id="PKMF04000130">
    <property type="protein sequence ID" value="KAK7848221.1"/>
    <property type="molecule type" value="Genomic_DNA"/>
</dbReference>
<keyword evidence="4" id="KW-0411">Iron-sulfur</keyword>
<dbReference type="Gene3D" id="3.10.20.30">
    <property type="match status" value="1"/>
</dbReference>
<keyword evidence="3" id="KW-0408">Iron</keyword>
<name>A0AAW0LBA1_QUESU</name>
<protein>
    <submittedName>
        <fullName evidence="5">Ferredoxin-2</fullName>
    </submittedName>
</protein>
<dbReference type="GO" id="GO:0046872">
    <property type="term" value="F:metal ion binding"/>
    <property type="evidence" value="ECO:0007669"/>
    <property type="project" value="UniProtKB-KW"/>
</dbReference>
<keyword evidence="2" id="KW-0479">Metal-binding</keyword>
<dbReference type="GO" id="GO:0140647">
    <property type="term" value="P:P450-containing electron transport chain"/>
    <property type="evidence" value="ECO:0007669"/>
    <property type="project" value="InterPro"/>
</dbReference>
<sequence>MALEPRIGVVKVALHEEFSAGERRLEDNDACSAECEVNIAKNWLNMLPPCTYDEEYILKRSSRAHVMNMHSRLACQVVLTPELQGMIVTIPKPQPWDIP</sequence>
<keyword evidence="1" id="KW-0001">2Fe-2S</keyword>
<organism evidence="5 6">
    <name type="scientific">Quercus suber</name>
    <name type="common">Cork oak</name>
    <dbReference type="NCBI Taxonomy" id="58331"/>
    <lineage>
        <taxon>Eukaryota</taxon>
        <taxon>Viridiplantae</taxon>
        <taxon>Streptophyta</taxon>
        <taxon>Embryophyta</taxon>
        <taxon>Tracheophyta</taxon>
        <taxon>Spermatophyta</taxon>
        <taxon>Magnoliopsida</taxon>
        <taxon>eudicotyledons</taxon>
        <taxon>Gunneridae</taxon>
        <taxon>Pentapetalae</taxon>
        <taxon>rosids</taxon>
        <taxon>fabids</taxon>
        <taxon>Fagales</taxon>
        <taxon>Fagaceae</taxon>
        <taxon>Quercus</taxon>
    </lineage>
</organism>
<evidence type="ECO:0000313" key="5">
    <source>
        <dbReference type="EMBL" id="KAK7848221.1"/>
    </source>
</evidence>
<dbReference type="Proteomes" id="UP000237347">
    <property type="component" value="Unassembled WGS sequence"/>
</dbReference>
<evidence type="ECO:0000256" key="1">
    <source>
        <dbReference type="ARBA" id="ARBA00022714"/>
    </source>
</evidence>
<gene>
    <name evidence="5" type="primary">FDX2_1</name>
    <name evidence="5" type="ORF">CFP56_005399</name>
</gene>
<dbReference type="InterPro" id="IPR036010">
    <property type="entry name" value="2Fe-2S_ferredoxin-like_sf"/>
</dbReference>
<evidence type="ECO:0000313" key="6">
    <source>
        <dbReference type="Proteomes" id="UP000237347"/>
    </source>
</evidence>
<dbReference type="PANTHER" id="PTHR23426">
    <property type="entry name" value="FERREDOXIN/ADRENODOXIN"/>
    <property type="match status" value="1"/>
</dbReference>